<feature type="transmembrane region" description="Helical" evidence="1">
    <location>
        <begin position="51"/>
        <end position="74"/>
    </location>
</feature>
<proteinExistence type="predicted"/>
<evidence type="ECO:0000313" key="2">
    <source>
        <dbReference type="EMBL" id="MFL0198470.1"/>
    </source>
</evidence>
<gene>
    <name evidence="2" type="ORF">ACJDU8_23340</name>
</gene>
<evidence type="ECO:0000313" key="3">
    <source>
        <dbReference type="Proteomes" id="UP001623660"/>
    </source>
</evidence>
<accession>A0ABW8SR64</accession>
<keyword evidence="1" id="KW-0472">Membrane</keyword>
<dbReference type="RefSeq" id="WP_406794580.1">
    <property type="nucleotide sequence ID" value="NZ_JBJHZX010000062.1"/>
</dbReference>
<evidence type="ECO:0000256" key="1">
    <source>
        <dbReference type="SAM" id="Phobius"/>
    </source>
</evidence>
<reference evidence="2 3" key="1">
    <citation type="submission" date="2024-11" db="EMBL/GenBank/DDBJ databases">
        <authorList>
            <person name="Heng Y.C."/>
            <person name="Lim A.C.H."/>
            <person name="Lee J.K.Y."/>
            <person name="Kittelmann S."/>
        </authorList>
    </citation>
    <scope>NUCLEOTIDE SEQUENCE [LARGE SCALE GENOMIC DNA]</scope>
    <source>
        <strain evidence="2 3">WILCCON 0269</strain>
    </source>
</reference>
<comment type="caution">
    <text evidence="2">The sequence shown here is derived from an EMBL/GenBank/DDBJ whole genome shotgun (WGS) entry which is preliminary data.</text>
</comment>
<keyword evidence="3" id="KW-1185">Reference proteome</keyword>
<dbReference type="InterPro" id="IPR011737">
    <property type="entry name" value="CHP02206_TP0381"/>
</dbReference>
<organism evidence="2 3">
    <name type="scientific">Candidatus Clostridium eludens</name>
    <dbReference type="NCBI Taxonomy" id="3381663"/>
    <lineage>
        <taxon>Bacteria</taxon>
        <taxon>Bacillati</taxon>
        <taxon>Bacillota</taxon>
        <taxon>Clostridia</taxon>
        <taxon>Eubacteriales</taxon>
        <taxon>Clostridiaceae</taxon>
        <taxon>Clostridium</taxon>
    </lineage>
</organism>
<dbReference type="Proteomes" id="UP001623660">
    <property type="component" value="Unassembled WGS sequence"/>
</dbReference>
<protein>
    <submittedName>
        <fullName evidence="2">TIGR02206 family membrane protein</fullName>
    </submittedName>
</protein>
<sequence length="239" mass="27672">MNKYLTSNFIGGPFVLFSWPHLIALAIILLITILTYVFRHRLRLLKKSTRMYISSFLILQQLSLTVWCIMYGGLPLKSSLPLELCDISTIISATMFVCKSYLLYEIVYFWGIAGSLEALMTPDLGIYTFPHFVFFQFFLSHGSIIILCFFMTFVYSYRPSFKSLTKSFVVLNIYAGFIGIYDKFMGTNIMYLCDKTQSTSIMSFLGPWPWYLISLELVAIVSCFLCLIPFIIKDQMWNK</sequence>
<feature type="transmembrane region" description="Helical" evidence="1">
    <location>
        <begin position="211"/>
        <end position="232"/>
    </location>
</feature>
<dbReference type="Pfam" id="PF14808">
    <property type="entry name" value="TMEM164"/>
    <property type="match status" value="1"/>
</dbReference>
<keyword evidence="1" id="KW-0812">Transmembrane</keyword>
<feature type="transmembrane region" description="Helical" evidence="1">
    <location>
        <begin position="20"/>
        <end position="39"/>
    </location>
</feature>
<feature type="transmembrane region" description="Helical" evidence="1">
    <location>
        <begin position="133"/>
        <end position="157"/>
    </location>
</feature>
<dbReference type="EMBL" id="JBJHZX010000062">
    <property type="protein sequence ID" value="MFL0198470.1"/>
    <property type="molecule type" value="Genomic_DNA"/>
</dbReference>
<name>A0ABW8SR64_9CLOT</name>
<dbReference type="NCBIfam" id="TIGR02206">
    <property type="entry name" value="intg_mem_TP0381"/>
    <property type="match status" value="1"/>
</dbReference>
<feature type="transmembrane region" description="Helical" evidence="1">
    <location>
        <begin position="169"/>
        <end position="191"/>
    </location>
</feature>
<keyword evidence="1" id="KW-1133">Transmembrane helix</keyword>